<protein>
    <submittedName>
        <fullName evidence="7">Aromatic acid exporter family protein</fullName>
    </submittedName>
</protein>
<feature type="transmembrane region" description="Helical" evidence="5">
    <location>
        <begin position="78"/>
        <end position="111"/>
    </location>
</feature>
<evidence type="ECO:0000256" key="3">
    <source>
        <dbReference type="ARBA" id="ARBA00022989"/>
    </source>
</evidence>
<evidence type="ECO:0000313" key="7">
    <source>
        <dbReference type="EMBL" id="MFC5995973.1"/>
    </source>
</evidence>
<evidence type="ECO:0000259" key="6">
    <source>
        <dbReference type="Pfam" id="PF13515"/>
    </source>
</evidence>
<evidence type="ECO:0000256" key="4">
    <source>
        <dbReference type="ARBA" id="ARBA00023136"/>
    </source>
</evidence>
<keyword evidence="4 5" id="KW-0472">Membrane</keyword>
<feature type="transmembrane region" description="Helical" evidence="5">
    <location>
        <begin position="28"/>
        <end position="45"/>
    </location>
</feature>
<comment type="caution">
    <text evidence="7">The sequence shown here is derived from an EMBL/GenBank/DDBJ whole genome shotgun (WGS) entry which is preliminary data.</text>
</comment>
<dbReference type="RefSeq" id="WP_379586393.1">
    <property type="nucleotide sequence ID" value="NZ_JBHSQW010000035.1"/>
</dbReference>
<gene>
    <name evidence="7" type="ORF">ACFQE5_17345</name>
</gene>
<organism evidence="7 8">
    <name type="scientific">Pseudonocardia hispaniensis</name>
    <dbReference type="NCBI Taxonomy" id="904933"/>
    <lineage>
        <taxon>Bacteria</taxon>
        <taxon>Bacillati</taxon>
        <taxon>Actinomycetota</taxon>
        <taxon>Actinomycetes</taxon>
        <taxon>Pseudonocardiales</taxon>
        <taxon>Pseudonocardiaceae</taxon>
        <taxon>Pseudonocardia</taxon>
    </lineage>
</organism>
<keyword evidence="3 5" id="KW-1133">Transmembrane helix</keyword>
<evidence type="ECO:0000256" key="5">
    <source>
        <dbReference type="SAM" id="Phobius"/>
    </source>
</evidence>
<dbReference type="Proteomes" id="UP001596302">
    <property type="component" value="Unassembled WGS sequence"/>
</dbReference>
<evidence type="ECO:0000256" key="2">
    <source>
        <dbReference type="ARBA" id="ARBA00022692"/>
    </source>
</evidence>
<feature type="domain" description="Integral membrane bound transporter" evidence="6">
    <location>
        <begin position="14"/>
        <end position="135"/>
    </location>
</feature>
<keyword evidence="2 5" id="KW-0812">Transmembrane</keyword>
<dbReference type="EMBL" id="JBHSQW010000035">
    <property type="protein sequence ID" value="MFC5995973.1"/>
    <property type="molecule type" value="Genomic_DNA"/>
</dbReference>
<proteinExistence type="predicted"/>
<dbReference type="InterPro" id="IPR049453">
    <property type="entry name" value="Memb_transporter_dom"/>
</dbReference>
<reference evidence="8" key="1">
    <citation type="journal article" date="2019" name="Int. J. Syst. Evol. Microbiol.">
        <title>The Global Catalogue of Microorganisms (GCM) 10K type strain sequencing project: providing services to taxonomists for standard genome sequencing and annotation.</title>
        <authorList>
            <consortium name="The Broad Institute Genomics Platform"/>
            <consortium name="The Broad Institute Genome Sequencing Center for Infectious Disease"/>
            <person name="Wu L."/>
            <person name="Ma J."/>
        </authorList>
    </citation>
    <scope>NUCLEOTIDE SEQUENCE [LARGE SCALE GENOMIC DNA]</scope>
    <source>
        <strain evidence="8">CCM 8391</strain>
    </source>
</reference>
<accession>A0ABW1J574</accession>
<feature type="transmembrane region" description="Helical" evidence="5">
    <location>
        <begin position="52"/>
        <end position="72"/>
    </location>
</feature>
<dbReference type="Pfam" id="PF13515">
    <property type="entry name" value="FUSC_2"/>
    <property type="match status" value="1"/>
</dbReference>
<comment type="subcellular location">
    <subcellularLocation>
        <location evidence="1">Membrane</location>
        <topology evidence="1">Multi-pass membrane protein</topology>
    </subcellularLocation>
</comment>
<keyword evidence="8" id="KW-1185">Reference proteome</keyword>
<sequence length="342" mass="35604">MPIVQCAVSAGLAWWVAANVVGHHQPFFAPIAAVISLGVSLGQRLRRAVELVVGVSLGVLVGDLLISVIGSGPWQIALVVALAMAAAVFADGGTLIVAQAAASAVLVATLLPPGSVGGLDRCVDALIGGVVGVVVAAVLPVNPVRPVRRATRAVLDELSAVLHSIADALRDRDVAIAAAALHQGRQSQPLIDAMHTALASGREVTTVAPLRRPRRRELDEFDELVERIDYAMRNARVLARRVHTALGDRNSTVDGLADAVAALGDVVHKLVGELGEGGDRSRVRAPVLEIVHELPTPTGQGVPALSPTEHVLVAQLRSIALDLLQASGMSRDEALAAMRSRD</sequence>
<name>A0ABW1J574_9PSEU</name>
<evidence type="ECO:0000256" key="1">
    <source>
        <dbReference type="ARBA" id="ARBA00004141"/>
    </source>
</evidence>
<evidence type="ECO:0000313" key="8">
    <source>
        <dbReference type="Proteomes" id="UP001596302"/>
    </source>
</evidence>